<protein>
    <recommendedName>
        <fullName evidence="1">HNH endonuclease 5 domain-containing protein</fullName>
    </recommendedName>
</protein>
<dbReference type="Proteomes" id="UP000823634">
    <property type="component" value="Unassembled WGS sequence"/>
</dbReference>
<evidence type="ECO:0000313" key="3">
    <source>
        <dbReference type="Proteomes" id="UP000823634"/>
    </source>
</evidence>
<evidence type="ECO:0000313" key="2">
    <source>
        <dbReference type="EMBL" id="MBO8426763.1"/>
    </source>
</evidence>
<dbReference type="Pfam" id="PF14279">
    <property type="entry name" value="HNH_5"/>
    <property type="match status" value="1"/>
</dbReference>
<organism evidence="2 3">
    <name type="scientific">Candidatus Alloenteromonas pullistercoris</name>
    <dbReference type="NCBI Taxonomy" id="2840785"/>
    <lineage>
        <taxon>Bacteria</taxon>
        <taxon>Bacillati</taxon>
        <taxon>Bacillota</taxon>
        <taxon>Bacillota incertae sedis</taxon>
        <taxon>Candidatus Alloenteromonas</taxon>
    </lineage>
</organism>
<dbReference type="InterPro" id="IPR029471">
    <property type="entry name" value="HNH_5"/>
</dbReference>
<accession>A0A9D9DHA8</accession>
<dbReference type="AlphaFoldDB" id="A0A9D9DHA8"/>
<proteinExistence type="predicted"/>
<sequence length="332" mass="37800">MFDAKSKEYFDSNYDTVFDYEQRTVKGGCEIWDVTNGVSLGKHLFYFKDSSCTCRFCGKTKPEAKFKDKAHTYPEFMGNKLFVSKNNECDACNHAFGEGNEAHLRAMLSPYLVFNDIKGKRGQAKYKSSDESTTATTENGCMRVTEIEGSGNFSIDEKKKKFTYSMEIPSYSRHKVYKALLKMALASLGEADYADTKICQSLLKSDEPLGCEFFLFEQFPGFGFFNFQVSLFKRKQSSSQPTYQFIIRNQNFLFQIPFNSDTDIESLKGTGQHIEIAPVPTRFDRSVNGNAKVCLCYPNDMVEVEKHKRCLEFGFDSASMQECLTTDTTSKL</sequence>
<dbReference type="EMBL" id="JADINA010000034">
    <property type="protein sequence ID" value="MBO8426763.1"/>
    <property type="molecule type" value="Genomic_DNA"/>
</dbReference>
<reference evidence="2" key="1">
    <citation type="submission" date="2020-10" db="EMBL/GenBank/DDBJ databases">
        <authorList>
            <person name="Gilroy R."/>
        </authorList>
    </citation>
    <scope>NUCLEOTIDE SEQUENCE</scope>
    <source>
        <strain evidence="2">17113</strain>
    </source>
</reference>
<comment type="caution">
    <text evidence="2">The sequence shown here is derived from an EMBL/GenBank/DDBJ whole genome shotgun (WGS) entry which is preliminary data.</text>
</comment>
<feature type="domain" description="HNH endonuclease 5" evidence="1">
    <location>
        <begin position="54"/>
        <end position="108"/>
    </location>
</feature>
<reference evidence="2" key="2">
    <citation type="journal article" date="2021" name="PeerJ">
        <title>Extensive microbial diversity within the chicken gut microbiome revealed by metagenomics and culture.</title>
        <authorList>
            <person name="Gilroy R."/>
            <person name="Ravi A."/>
            <person name="Getino M."/>
            <person name="Pursley I."/>
            <person name="Horton D.L."/>
            <person name="Alikhan N.F."/>
            <person name="Baker D."/>
            <person name="Gharbi K."/>
            <person name="Hall N."/>
            <person name="Watson M."/>
            <person name="Adriaenssens E.M."/>
            <person name="Foster-Nyarko E."/>
            <person name="Jarju S."/>
            <person name="Secka A."/>
            <person name="Antonio M."/>
            <person name="Oren A."/>
            <person name="Chaudhuri R.R."/>
            <person name="La Ragione R."/>
            <person name="Hildebrand F."/>
            <person name="Pallen M.J."/>
        </authorList>
    </citation>
    <scope>NUCLEOTIDE SEQUENCE</scope>
    <source>
        <strain evidence="2">17113</strain>
    </source>
</reference>
<gene>
    <name evidence="2" type="ORF">IAC61_05585</name>
</gene>
<evidence type="ECO:0000259" key="1">
    <source>
        <dbReference type="Pfam" id="PF14279"/>
    </source>
</evidence>
<name>A0A9D9DHA8_9FIRM</name>